<proteinExistence type="predicted"/>
<dbReference type="STRING" id="356882.A0A423WAL9"/>
<keyword evidence="2" id="KW-1185">Reference proteome</keyword>
<protein>
    <submittedName>
        <fullName evidence="1">Uncharacterized protein</fullName>
    </submittedName>
</protein>
<accession>A0A423WAL9</accession>
<evidence type="ECO:0000313" key="1">
    <source>
        <dbReference type="EMBL" id="ROW00395.1"/>
    </source>
</evidence>
<dbReference type="EMBL" id="LKEA01000021">
    <property type="protein sequence ID" value="ROW00395.1"/>
    <property type="molecule type" value="Genomic_DNA"/>
</dbReference>
<reference evidence="1 2" key="1">
    <citation type="submission" date="2015-09" db="EMBL/GenBank/DDBJ databases">
        <title>Host preference determinants of Valsa canker pathogens revealed by comparative genomics.</title>
        <authorList>
            <person name="Yin Z."/>
            <person name="Huang L."/>
        </authorList>
    </citation>
    <scope>NUCLEOTIDE SEQUENCE [LARGE SCALE GENOMIC DNA]</scope>
    <source>
        <strain evidence="1 2">03-1</strain>
    </source>
</reference>
<dbReference type="OrthoDB" id="5132222at2759"/>
<dbReference type="Proteomes" id="UP000283895">
    <property type="component" value="Unassembled WGS sequence"/>
</dbReference>
<dbReference type="AlphaFoldDB" id="A0A423WAL9"/>
<organism evidence="1 2">
    <name type="scientific">Cytospora schulzeri</name>
    <dbReference type="NCBI Taxonomy" id="448051"/>
    <lineage>
        <taxon>Eukaryota</taxon>
        <taxon>Fungi</taxon>
        <taxon>Dikarya</taxon>
        <taxon>Ascomycota</taxon>
        <taxon>Pezizomycotina</taxon>
        <taxon>Sordariomycetes</taxon>
        <taxon>Sordariomycetidae</taxon>
        <taxon>Diaporthales</taxon>
        <taxon>Cytosporaceae</taxon>
        <taxon>Cytospora</taxon>
    </lineage>
</organism>
<comment type="caution">
    <text evidence="1">The sequence shown here is derived from an EMBL/GenBank/DDBJ whole genome shotgun (WGS) entry which is preliminary data.</text>
</comment>
<sequence length="220" mass="25251">MTTTILRGFKVPFPVLDAFLKAHDIHESEGLCAGFAPFYDQYPDTVTTLLRNKVGGGDKKTQVFVPYRKSYDFASCGYIAYDWIMVFAQRNIKPGELADTPPVGFEELRREILSYCKGNEPLIDDPRYQNGLYVVITDERPFFPRELVERNMVCSIKSYTTYGSLIMIPSRYRLRLATSAKRRSTVAGYSDRLIAEPFTGPKRALESFQKTCDRRSMYEI</sequence>
<gene>
    <name evidence="1" type="ORF">VMCG_07335</name>
</gene>
<evidence type="ECO:0000313" key="2">
    <source>
        <dbReference type="Proteomes" id="UP000283895"/>
    </source>
</evidence>
<name>A0A423WAL9_9PEZI</name>